<dbReference type="EMBL" id="JACNMF010000001">
    <property type="protein sequence ID" value="MBC3757710.1"/>
    <property type="molecule type" value="Genomic_DNA"/>
</dbReference>
<dbReference type="Pfam" id="PF06983">
    <property type="entry name" value="3-dmu-9_3-mt"/>
    <property type="match status" value="1"/>
</dbReference>
<proteinExistence type="predicted"/>
<name>A0A923HE12_9FLAO</name>
<evidence type="ECO:0000313" key="2">
    <source>
        <dbReference type="EMBL" id="MBC3757710.1"/>
    </source>
</evidence>
<dbReference type="RefSeq" id="WP_186559509.1">
    <property type="nucleotide sequence ID" value="NZ_JACNMF010000001.1"/>
</dbReference>
<sequence>MKAHTYLHFNGNCEEAINFYKDVLDGTITTFMRFGEAPEDVFKAPDFAQNWVMHCTLEFGGTLLMASDYLNEDQEFVAGSNFAVSINVEDEAQGQAICDSLADGGKLMMPFMDAFWGGKFGMLKDKFGIHWMVSCDIEKV</sequence>
<dbReference type="Proteomes" id="UP000656244">
    <property type="component" value="Unassembled WGS sequence"/>
</dbReference>
<keyword evidence="3" id="KW-1185">Reference proteome</keyword>
<dbReference type="SUPFAM" id="SSF54593">
    <property type="entry name" value="Glyoxalase/Bleomycin resistance protein/Dihydroxybiphenyl dioxygenase"/>
    <property type="match status" value="1"/>
</dbReference>
<dbReference type="InterPro" id="IPR029068">
    <property type="entry name" value="Glyas_Bleomycin-R_OHBP_Dase"/>
</dbReference>
<dbReference type="InterPro" id="IPR028973">
    <property type="entry name" value="PhnB-like"/>
</dbReference>
<reference evidence="2" key="1">
    <citation type="submission" date="2020-08" db="EMBL/GenBank/DDBJ databases">
        <title>Hyunsoonleella sp. strain SJ7 genome sequencing and assembly.</title>
        <authorList>
            <person name="Kim I."/>
        </authorList>
    </citation>
    <scope>NUCLEOTIDE SEQUENCE</scope>
    <source>
        <strain evidence="2">SJ7</strain>
    </source>
</reference>
<feature type="domain" description="PhnB-like" evidence="1">
    <location>
        <begin position="2"/>
        <end position="133"/>
    </location>
</feature>
<dbReference type="AlphaFoldDB" id="A0A923HE12"/>
<organism evidence="2 3">
    <name type="scientific">Hyunsoonleella aquatilis</name>
    <dbReference type="NCBI Taxonomy" id="2762758"/>
    <lineage>
        <taxon>Bacteria</taxon>
        <taxon>Pseudomonadati</taxon>
        <taxon>Bacteroidota</taxon>
        <taxon>Flavobacteriia</taxon>
        <taxon>Flavobacteriales</taxon>
        <taxon>Flavobacteriaceae</taxon>
    </lineage>
</organism>
<accession>A0A923HE12</accession>
<dbReference type="PANTHER" id="PTHR33990:SF1">
    <property type="entry name" value="PROTEIN YJDN"/>
    <property type="match status" value="1"/>
</dbReference>
<evidence type="ECO:0000259" key="1">
    <source>
        <dbReference type="Pfam" id="PF06983"/>
    </source>
</evidence>
<dbReference type="PANTHER" id="PTHR33990">
    <property type="entry name" value="PROTEIN YJDN-RELATED"/>
    <property type="match status" value="1"/>
</dbReference>
<evidence type="ECO:0000313" key="3">
    <source>
        <dbReference type="Proteomes" id="UP000656244"/>
    </source>
</evidence>
<comment type="caution">
    <text evidence="2">The sequence shown here is derived from an EMBL/GenBank/DDBJ whole genome shotgun (WGS) entry which is preliminary data.</text>
</comment>
<dbReference type="CDD" id="cd06588">
    <property type="entry name" value="PhnB_like"/>
    <property type="match status" value="1"/>
</dbReference>
<dbReference type="Gene3D" id="3.10.180.10">
    <property type="entry name" value="2,3-Dihydroxybiphenyl 1,2-Dioxygenase, domain 1"/>
    <property type="match status" value="1"/>
</dbReference>
<protein>
    <submittedName>
        <fullName evidence="2">VOC family protein</fullName>
    </submittedName>
</protein>
<gene>
    <name evidence="2" type="ORF">H7U19_04800</name>
</gene>